<feature type="region of interest" description="Disordered" evidence="1">
    <location>
        <begin position="431"/>
        <end position="509"/>
    </location>
</feature>
<feature type="compositionally biased region" description="Low complexity" evidence="1">
    <location>
        <begin position="7"/>
        <end position="30"/>
    </location>
</feature>
<reference evidence="2" key="1">
    <citation type="journal article" date="2020" name="Fungal Divers.">
        <title>Resolving the Mortierellaceae phylogeny through synthesis of multi-gene phylogenetics and phylogenomics.</title>
        <authorList>
            <person name="Vandepol N."/>
            <person name="Liber J."/>
            <person name="Desiro A."/>
            <person name="Na H."/>
            <person name="Kennedy M."/>
            <person name="Barry K."/>
            <person name="Grigoriev I.V."/>
            <person name="Miller A.N."/>
            <person name="O'Donnell K."/>
            <person name="Stajich J.E."/>
            <person name="Bonito G."/>
        </authorList>
    </citation>
    <scope>NUCLEOTIDE SEQUENCE</scope>
    <source>
        <strain evidence="2">NRRL 6426</strain>
    </source>
</reference>
<feature type="compositionally biased region" description="Low complexity" evidence="1">
    <location>
        <begin position="472"/>
        <end position="487"/>
    </location>
</feature>
<feature type="compositionally biased region" description="Basic and acidic residues" evidence="1">
    <location>
        <begin position="597"/>
        <end position="617"/>
    </location>
</feature>
<evidence type="ECO:0000256" key="1">
    <source>
        <dbReference type="SAM" id="MobiDB-lite"/>
    </source>
</evidence>
<feature type="compositionally biased region" description="Low complexity" evidence="1">
    <location>
        <begin position="201"/>
        <end position="214"/>
    </location>
</feature>
<feature type="region of interest" description="Disordered" evidence="1">
    <location>
        <begin position="177"/>
        <end position="215"/>
    </location>
</feature>
<keyword evidence="3" id="KW-1185">Reference proteome</keyword>
<feature type="compositionally biased region" description="Low complexity" evidence="1">
    <location>
        <begin position="618"/>
        <end position="629"/>
    </location>
</feature>
<feature type="region of interest" description="Disordered" evidence="1">
    <location>
        <begin position="322"/>
        <end position="342"/>
    </location>
</feature>
<evidence type="ECO:0000313" key="2">
    <source>
        <dbReference type="EMBL" id="KAF9153924.1"/>
    </source>
</evidence>
<feature type="compositionally biased region" description="Low complexity" evidence="1">
    <location>
        <begin position="772"/>
        <end position="785"/>
    </location>
</feature>
<protein>
    <submittedName>
        <fullName evidence="2">Uncharacterized protein</fullName>
    </submittedName>
</protein>
<feature type="region of interest" description="Disordered" evidence="1">
    <location>
        <begin position="594"/>
        <end position="629"/>
    </location>
</feature>
<feature type="compositionally biased region" description="Gly residues" evidence="1">
    <location>
        <begin position="273"/>
        <end position="282"/>
    </location>
</feature>
<dbReference type="AlphaFoldDB" id="A0A9P5S6P1"/>
<dbReference type="EMBL" id="JAAAUQ010000145">
    <property type="protein sequence ID" value="KAF9153924.1"/>
    <property type="molecule type" value="Genomic_DNA"/>
</dbReference>
<gene>
    <name evidence="2" type="ORF">BG015_002293</name>
</gene>
<feature type="compositionally biased region" description="Low complexity" evidence="1">
    <location>
        <begin position="177"/>
        <end position="192"/>
    </location>
</feature>
<feature type="region of interest" description="Disordered" evidence="1">
    <location>
        <begin position="1"/>
        <end position="43"/>
    </location>
</feature>
<name>A0A9P5S6P1_9FUNG</name>
<sequence length="785" mass="84149">MVRTIGQSPTQQQQHSTTTTTEVSTPTTTQASPGIGTGTGTGPVATSAVEFLDAEAETALFLDSMHSSSNINSLASSPLPLALPWSPSQDMIWAEDEILAGGLGIGGNGSQQSVDMTLADDIGVAEMVDMGLPGQELDDGRGVLMEEDEILPVVVVETVVAPPQPVSPVLGFGLGQRLQQHQQQHHQQQQGGVRFNPAQQNNSTSSSGNINNLNRIKTFGKVEGLTPRRTSTAGLLSAVAQRNGVEKSRPPPPPPSGPPTVQREDGARAGAGTEVGRGGVSQGGTTIAAAAEEEKPGDMEIDTPEVALTSTTGTRLELASVQDVQSTSLRENQGSAEQSASSLSQPIVTSVLAPALELKSAEAPSESMLGTRPAVAIGPRTESPAVMGADSTAQPVAVKMEVTESAVAGPASAAAVAQPGAESMVIDPATAESDGTETTTEPIVLDQPPSASQLAPITPLATDEPKQSIDATTPTSPSSSLSTNPIKPTKPPKNRRRPPIPVQHHPSWHFAPGSDMAFLSEMKGSDADLKRFRREHEWLEERVRRPKRDHTSDQLLDKALGLTRMVVVPPSLSKGYGEIRDGEEMKKDMKVVLSRKGPAEGHDNKDGGEEKKGEKDTTTNSVATTNTQNNNKYITPVRLSTDSRLAFSILKTNLSAELEEQARLETDQRILEQIVERAATKLSTIAQLHSQAEERLRELQTKQPDQERELSKMEKLERACIELRDRQRQQAEEEIRQLEETVRLLESQQEQKRKEDLRRAERQRSEMERVVASSSPTASSATAAH</sequence>
<feature type="region of interest" description="Disordered" evidence="1">
    <location>
        <begin position="744"/>
        <end position="785"/>
    </location>
</feature>
<comment type="caution">
    <text evidence="2">The sequence shown here is derived from an EMBL/GenBank/DDBJ whole genome shotgun (WGS) entry which is preliminary data.</text>
</comment>
<feature type="region of interest" description="Disordered" evidence="1">
    <location>
        <begin position="242"/>
        <end position="284"/>
    </location>
</feature>
<dbReference type="Proteomes" id="UP000748756">
    <property type="component" value="Unassembled WGS sequence"/>
</dbReference>
<evidence type="ECO:0000313" key="3">
    <source>
        <dbReference type="Proteomes" id="UP000748756"/>
    </source>
</evidence>
<proteinExistence type="predicted"/>
<organism evidence="2 3">
    <name type="scientific">Linnemannia schmuckeri</name>
    <dbReference type="NCBI Taxonomy" id="64567"/>
    <lineage>
        <taxon>Eukaryota</taxon>
        <taxon>Fungi</taxon>
        <taxon>Fungi incertae sedis</taxon>
        <taxon>Mucoromycota</taxon>
        <taxon>Mortierellomycotina</taxon>
        <taxon>Mortierellomycetes</taxon>
        <taxon>Mortierellales</taxon>
        <taxon>Mortierellaceae</taxon>
        <taxon>Linnemannia</taxon>
    </lineage>
</organism>
<accession>A0A9P5S6P1</accession>
<dbReference type="OrthoDB" id="2449188at2759"/>
<feature type="compositionally biased region" description="Basic and acidic residues" evidence="1">
    <location>
        <begin position="744"/>
        <end position="769"/>
    </location>
</feature>